<evidence type="ECO:0000256" key="2">
    <source>
        <dbReference type="SAM" id="MobiDB-lite"/>
    </source>
</evidence>
<keyword evidence="1" id="KW-0233">DNA recombination</keyword>
<accession>A0A132NAZ4</accession>
<dbReference type="GO" id="GO:0015074">
    <property type="term" value="P:DNA integration"/>
    <property type="evidence" value="ECO:0007669"/>
    <property type="project" value="InterPro"/>
</dbReference>
<reference evidence="6" key="2">
    <citation type="submission" date="2015-02" db="EMBL/GenBank/DDBJ databases">
        <title>Physiological reanalysis, assessment of diazotrophy, and genome sequences of multiple isolates of Streptomyces thermoautotrophicus.</title>
        <authorList>
            <person name="MacKellar D.C."/>
            <person name="Lieber L."/>
            <person name="Norman J."/>
            <person name="Bolger A."/>
            <person name="Tobin C."/>
            <person name="Murray J.W."/>
            <person name="Friesen M."/>
            <person name="Prell J."/>
        </authorList>
    </citation>
    <scope>NUCLEOTIDE SEQUENCE [LARGE SCALE GENOMIC DNA]</scope>
    <source>
        <strain evidence="6">UBT1</strain>
    </source>
</reference>
<evidence type="ECO:0000256" key="1">
    <source>
        <dbReference type="ARBA" id="ARBA00023172"/>
    </source>
</evidence>
<dbReference type="InterPro" id="IPR050090">
    <property type="entry name" value="Tyrosine_recombinase_XerCD"/>
</dbReference>
<dbReference type="SUPFAM" id="SSF56349">
    <property type="entry name" value="DNA breaking-rejoining enzymes"/>
    <property type="match status" value="1"/>
</dbReference>
<dbReference type="PANTHER" id="PTHR30349">
    <property type="entry name" value="PHAGE INTEGRASE-RELATED"/>
    <property type="match status" value="1"/>
</dbReference>
<organism evidence="5 6">
    <name type="scientific">Carbonactinospora thermoautotrophica</name>
    <dbReference type="NCBI Taxonomy" id="1469144"/>
    <lineage>
        <taxon>Bacteria</taxon>
        <taxon>Bacillati</taxon>
        <taxon>Actinomycetota</taxon>
        <taxon>Actinomycetes</taxon>
        <taxon>Kitasatosporales</taxon>
        <taxon>Carbonactinosporaceae</taxon>
        <taxon>Carbonactinospora</taxon>
    </lineage>
</organism>
<dbReference type="InterPro" id="IPR011010">
    <property type="entry name" value="DNA_brk_join_enz"/>
</dbReference>
<evidence type="ECO:0000259" key="3">
    <source>
        <dbReference type="PROSITE" id="PS51898"/>
    </source>
</evidence>
<dbReference type="Proteomes" id="UP000070598">
    <property type="component" value="Unassembled WGS sequence"/>
</dbReference>
<name>A0A132NAZ4_9ACTN</name>
<dbReference type="PANTHER" id="PTHR30349:SF64">
    <property type="entry name" value="PROPHAGE INTEGRASE INTD-RELATED"/>
    <property type="match status" value="1"/>
</dbReference>
<dbReference type="PATRIC" id="fig|1469144.8.peg.3278"/>
<comment type="caution">
    <text evidence="5">The sequence shown here is derived from an EMBL/GenBank/DDBJ whole genome shotgun (WGS) entry which is preliminary data.</text>
</comment>
<dbReference type="PROSITE" id="PS51898">
    <property type="entry name" value="TYR_RECOMBINASE"/>
    <property type="match status" value="1"/>
</dbReference>
<dbReference type="EMBL" id="JYIK01001069">
    <property type="protein sequence ID" value="KWX07200.1"/>
    <property type="molecule type" value="Genomic_DNA"/>
</dbReference>
<reference evidence="5 7" key="1">
    <citation type="submission" date="2015-02" db="EMBL/GenBank/DDBJ databases">
        <title>Physiological reanalysis, assessment of diazotrophy, and genome sequences of multiple isolates of Streptomyces thermoautotrophicus.</title>
        <authorList>
            <person name="MacKellar D.C."/>
            <person name="Lieber L."/>
            <person name="Norman J."/>
            <person name="Bolger A."/>
            <person name="Tobin C."/>
            <person name="Murray J.W."/>
            <person name="Prell J."/>
        </authorList>
    </citation>
    <scope>NUCLEOTIDE SEQUENCE [LARGE SCALE GENOMIC DNA]</scope>
    <source>
        <strain evidence="5 7">UBT1</strain>
    </source>
</reference>
<dbReference type="Proteomes" id="UP000070659">
    <property type="component" value="Unassembled WGS sequence"/>
</dbReference>
<evidence type="ECO:0000313" key="5">
    <source>
        <dbReference type="EMBL" id="KWX07200.1"/>
    </source>
</evidence>
<protein>
    <recommendedName>
        <fullName evidence="3">Tyr recombinase domain-containing protein</fullName>
    </recommendedName>
</protein>
<dbReference type="AlphaFoldDB" id="A0A132NAZ4"/>
<proteinExistence type="predicted"/>
<evidence type="ECO:0000313" key="4">
    <source>
        <dbReference type="EMBL" id="KWX03906.1"/>
    </source>
</evidence>
<evidence type="ECO:0000313" key="7">
    <source>
        <dbReference type="Proteomes" id="UP000070659"/>
    </source>
</evidence>
<dbReference type="EMBL" id="JYIJ01000017">
    <property type="protein sequence ID" value="KWX03906.1"/>
    <property type="molecule type" value="Genomic_DNA"/>
</dbReference>
<dbReference type="GO" id="GO:0006310">
    <property type="term" value="P:DNA recombination"/>
    <property type="evidence" value="ECO:0007669"/>
    <property type="project" value="UniProtKB-KW"/>
</dbReference>
<dbReference type="GO" id="GO:0003677">
    <property type="term" value="F:DNA binding"/>
    <property type="evidence" value="ECO:0007669"/>
    <property type="project" value="InterPro"/>
</dbReference>
<feature type="domain" description="Tyr recombinase" evidence="3">
    <location>
        <begin position="230"/>
        <end position="447"/>
    </location>
</feature>
<dbReference type="InterPro" id="IPR013762">
    <property type="entry name" value="Integrase-like_cat_sf"/>
</dbReference>
<dbReference type="Gene3D" id="1.10.443.10">
    <property type="entry name" value="Intergrase catalytic core"/>
    <property type="match status" value="1"/>
</dbReference>
<evidence type="ECO:0000313" key="6">
    <source>
        <dbReference type="Proteomes" id="UP000070598"/>
    </source>
</evidence>
<dbReference type="Pfam" id="PF00589">
    <property type="entry name" value="Phage_integrase"/>
    <property type="match status" value="1"/>
</dbReference>
<feature type="compositionally biased region" description="Basic and acidic residues" evidence="2">
    <location>
        <begin position="315"/>
        <end position="328"/>
    </location>
</feature>
<sequence length="455" mass="51139">MYKILTYEGKRRTTYTVRWKVAGRPFRKPHATRALADSFRARLISYANDGVPFDVETGLPLPLLRQQQKKQVPTWYQHAIDYVDRQWDRASSKQRASIADTLATVTLVLVRTDKGMPDKKILRRALSTWAFNKNTRTAGEPPEELAPALRWIARNSLRLDELADTEVMERALQALASKLDGTPAAANTYRRKRPIFGAALRYAVKRKYLAANPLENDDIEFDAPKAVEAVDPRTVPNPKQATALIEAAGEVQPSGPSLKAFFGCIYFSGMRPGEAARLREDQLELPAEDQGTKWGRAYLEKSSPRVGRSWTNNGKTREEGPLKHRPEGTVRVVPIPPQLVRLLRAHLKEHGTTPDGRLFRGYYGGELSESTYGRVWEKARREVLTPAQVASTLAKRPYDLRHACVSTWLKAGIDPARIAEWAGHSVDVLLRIYVHCLDGGETEAQKRIEDALKGS</sequence>
<gene>
    <name evidence="4" type="ORF">TH66_13555</name>
    <name evidence="5" type="ORF">TR74_19550</name>
</gene>
<feature type="region of interest" description="Disordered" evidence="2">
    <location>
        <begin position="305"/>
        <end position="328"/>
    </location>
</feature>
<dbReference type="InterPro" id="IPR002104">
    <property type="entry name" value="Integrase_catalytic"/>
</dbReference>